<organism evidence="1 2">
    <name type="scientific">Piscinibacter gummiphilus</name>
    <dbReference type="NCBI Taxonomy" id="946333"/>
    <lineage>
        <taxon>Bacteria</taxon>
        <taxon>Pseudomonadati</taxon>
        <taxon>Pseudomonadota</taxon>
        <taxon>Betaproteobacteria</taxon>
        <taxon>Burkholderiales</taxon>
        <taxon>Sphaerotilaceae</taxon>
        <taxon>Piscinibacter</taxon>
    </lineage>
</organism>
<reference evidence="1 2" key="1">
    <citation type="submission" date="2023-10" db="EMBL/GenBank/DDBJ databases">
        <title>Bacteria for the degradation of biodegradable plastic PBAT(Polybutylene adipate terephthalate).</title>
        <authorList>
            <person name="Weon H.-Y."/>
            <person name="Yeon J."/>
        </authorList>
    </citation>
    <scope>NUCLEOTIDE SEQUENCE [LARGE SCALE GENOMIC DNA]</scope>
    <source>
        <strain evidence="1 2">SBD 7-3</strain>
    </source>
</reference>
<keyword evidence="1" id="KW-0489">Methyltransferase</keyword>
<gene>
    <name evidence="1" type="ORF">RXV79_05155</name>
</gene>
<dbReference type="CDD" id="cd02440">
    <property type="entry name" value="AdoMet_MTases"/>
    <property type="match status" value="1"/>
</dbReference>
<keyword evidence="1" id="KW-0808">Transferase</keyword>
<protein>
    <submittedName>
        <fullName evidence="1">Class I SAM-dependent methyltransferase</fullName>
        <ecNumber evidence="1">2.1.1.-</ecNumber>
    </submittedName>
</protein>
<dbReference type="Gene3D" id="3.40.50.150">
    <property type="entry name" value="Vaccinia Virus protein VP39"/>
    <property type="match status" value="1"/>
</dbReference>
<dbReference type="EMBL" id="CP136336">
    <property type="protein sequence ID" value="WOB09451.1"/>
    <property type="molecule type" value="Genomic_DNA"/>
</dbReference>
<dbReference type="EC" id="2.1.1.-" evidence="1"/>
<proteinExistence type="predicted"/>
<dbReference type="SUPFAM" id="SSF53335">
    <property type="entry name" value="S-adenosyl-L-methionine-dependent methyltransferases"/>
    <property type="match status" value="1"/>
</dbReference>
<dbReference type="GO" id="GO:0032259">
    <property type="term" value="P:methylation"/>
    <property type="evidence" value="ECO:0007669"/>
    <property type="project" value="UniProtKB-KW"/>
</dbReference>
<keyword evidence="2" id="KW-1185">Reference proteome</keyword>
<dbReference type="InterPro" id="IPR029063">
    <property type="entry name" value="SAM-dependent_MTases_sf"/>
</dbReference>
<sequence length="217" mass="23913">MRSHLATLPPGSRVLDAGAGEQRNRAFCEHLVYVSQDFCQYEGTGDGVALQTGKWDTARIDIISDITAIPSPDSTFDVVLCTEVLEHVPDPLAALRELARLVRPGGTVVLTAPFCSLTHFAPYHYASGLSRYWFEKHLADLGFTSIQATPNGGWMDYLAQEVWRLPWIGRTYSSKALGWVALLAAVPMLGVMRLMKSTDRGSSELLTFGWQVVARKA</sequence>
<dbReference type="RefSeq" id="WP_316702404.1">
    <property type="nucleotide sequence ID" value="NZ_CP136336.1"/>
</dbReference>
<dbReference type="Proteomes" id="UP001303946">
    <property type="component" value="Chromosome"/>
</dbReference>
<dbReference type="GO" id="GO:0008168">
    <property type="term" value="F:methyltransferase activity"/>
    <property type="evidence" value="ECO:0007669"/>
    <property type="project" value="UniProtKB-KW"/>
</dbReference>
<accession>A0ABZ0CWW1</accession>
<dbReference type="Pfam" id="PF13489">
    <property type="entry name" value="Methyltransf_23"/>
    <property type="match status" value="1"/>
</dbReference>
<name>A0ABZ0CWW1_9BURK</name>
<evidence type="ECO:0000313" key="2">
    <source>
        <dbReference type="Proteomes" id="UP001303946"/>
    </source>
</evidence>
<evidence type="ECO:0000313" key="1">
    <source>
        <dbReference type="EMBL" id="WOB09451.1"/>
    </source>
</evidence>